<keyword evidence="5 18" id="KW-0479">Metal-binding</keyword>
<keyword evidence="12 17" id="KW-0456">Lyase</keyword>
<comment type="cofactor">
    <cofactor evidence="18 19">
        <name>K(+)</name>
        <dbReference type="ChEBI" id="CHEBI:29103"/>
    </cofactor>
    <text evidence="18 19">Binds 1 potassium ion per subunit.</text>
</comment>
<evidence type="ECO:0000256" key="2">
    <source>
        <dbReference type="ARBA" id="ARBA00000909"/>
    </source>
</evidence>
<dbReference type="InterPro" id="IPR030677">
    <property type="entry name" value="Nnr"/>
</dbReference>
<comment type="similarity">
    <text evidence="18">Belongs to the NnrE/AIBP family.</text>
</comment>
<comment type="function">
    <text evidence="18">Catalyzes the epimerization of the S- and R-forms of NAD(P)HX, a damaged form of NAD(P)H that is a result of enzymatic or heat-dependent hydration. This is a prerequisite for the S-specific NAD(P)H-hydrate dehydratase to allow the repair of both epimers of NAD(P)HX.</text>
</comment>
<comment type="catalytic activity">
    <reaction evidence="16 17 19">
        <text>(6S)-NADPHX + ADP = AMP + phosphate + NADPH + H(+)</text>
        <dbReference type="Rhea" id="RHEA:32235"/>
        <dbReference type="ChEBI" id="CHEBI:15378"/>
        <dbReference type="ChEBI" id="CHEBI:43474"/>
        <dbReference type="ChEBI" id="CHEBI:57783"/>
        <dbReference type="ChEBI" id="CHEBI:64076"/>
        <dbReference type="ChEBI" id="CHEBI:456215"/>
        <dbReference type="ChEBI" id="CHEBI:456216"/>
        <dbReference type="EC" id="4.2.1.136"/>
    </reaction>
</comment>
<dbReference type="KEGG" id="taci:TDSAC_1067"/>
<evidence type="ECO:0000256" key="3">
    <source>
        <dbReference type="ARBA" id="ARBA00006001"/>
    </source>
</evidence>
<feature type="binding site" evidence="18">
    <location>
        <position position="57"/>
    </location>
    <ligand>
        <name>K(+)</name>
        <dbReference type="ChEBI" id="CHEBI:29103"/>
    </ligand>
</feature>
<dbReference type="Proteomes" id="UP000244792">
    <property type="component" value="Chromosome"/>
</dbReference>
<sequence>MFVLGSSDIRFEEEKLFSMGQTPLALMSIVGIMSALKFIEDFKNVRKVIAVCGKGNNAGDALSLLYNLKLKGYDCSIYQPWGAATEECRIQRELCRSLGIEETSDLKSADVIVEGLLGVGFYGSLREEALKLIRDINNLNKPIVSMDIPAGLNSDTGEPQPDAIRATYTYSIGFLKRGYLFRQSYEYTGKVIVIDIGFPPPENGLKIFTSSDAKLLIRKKDDFSHKIEKGSLLVWAGSKQYPGALRLCLEGALNMGLGMSFSIVEDEFSILPPETIPIAEKDFVSNNIDQKILKKIRAVLIGPGLTNKKEVFIKEFVSKTNLPLILDADALFPDIINLIKDKEVIITPHEGEFGRIFKNDLDRVERFESFLDQYPGITLILKGPNTLIGKGTQKYVVPIADCDLAVAGSGDVLSGMIGALLSTGYDTLSASLLATFVHAIIPEIARQKNMRVTRSSDLAKLLKAFGGFENIIESCDFI</sequence>
<dbReference type="HAMAP" id="MF_01966">
    <property type="entry name" value="NADHX_epimerase"/>
    <property type="match status" value="1"/>
</dbReference>
<dbReference type="InterPro" id="IPR017953">
    <property type="entry name" value="Carbohydrate_kinase_pred_CS"/>
</dbReference>
<proteinExistence type="inferred from homology"/>
<evidence type="ECO:0000313" key="22">
    <source>
        <dbReference type="EMBL" id="AWB10416.1"/>
    </source>
</evidence>
<keyword evidence="9 18" id="KW-0630">Potassium</keyword>
<evidence type="ECO:0000256" key="12">
    <source>
        <dbReference type="ARBA" id="ARBA00023239"/>
    </source>
</evidence>
<dbReference type="InterPro" id="IPR000631">
    <property type="entry name" value="CARKD"/>
</dbReference>
<feature type="domain" description="YjeF N-terminal" evidence="21">
    <location>
        <begin position="9"/>
        <end position="204"/>
    </location>
</feature>
<evidence type="ECO:0000259" key="21">
    <source>
        <dbReference type="PROSITE" id="PS51385"/>
    </source>
</evidence>
<evidence type="ECO:0000256" key="8">
    <source>
        <dbReference type="ARBA" id="ARBA00022857"/>
    </source>
</evidence>
<evidence type="ECO:0000256" key="9">
    <source>
        <dbReference type="ARBA" id="ARBA00022958"/>
    </source>
</evidence>
<feature type="binding site" evidence="17">
    <location>
        <begin position="382"/>
        <end position="386"/>
    </location>
    <ligand>
        <name>AMP</name>
        <dbReference type="ChEBI" id="CHEBI:456215"/>
    </ligand>
</feature>
<evidence type="ECO:0000313" key="23">
    <source>
        <dbReference type="Proteomes" id="UP000244792"/>
    </source>
</evidence>
<dbReference type="NCBIfam" id="TIGR00196">
    <property type="entry name" value="yjeF_cterm"/>
    <property type="match status" value="1"/>
</dbReference>
<dbReference type="GO" id="GO:0046872">
    <property type="term" value="F:metal ion binding"/>
    <property type="evidence" value="ECO:0007669"/>
    <property type="project" value="UniProtKB-UniRule"/>
</dbReference>
<keyword evidence="10 17" id="KW-0520">NAD</keyword>
<dbReference type="PIRSF" id="PIRSF017184">
    <property type="entry name" value="Nnr"/>
    <property type="match status" value="1"/>
</dbReference>
<organism evidence="22 23">
    <name type="scientific">Thermodesulfobium acidiphilum</name>
    <dbReference type="NCBI Taxonomy" id="1794699"/>
    <lineage>
        <taxon>Bacteria</taxon>
        <taxon>Pseudomonadati</taxon>
        <taxon>Thermodesulfobiota</taxon>
        <taxon>Thermodesulfobiia</taxon>
        <taxon>Thermodesulfobiales</taxon>
        <taxon>Thermodesulfobiaceae</taxon>
        <taxon>Thermodesulfobium</taxon>
    </lineage>
</organism>
<protein>
    <recommendedName>
        <fullName evidence="19">Bifunctional NAD(P)H-hydrate repair enzyme</fullName>
    </recommendedName>
    <alternativeName>
        <fullName evidence="19">Nicotinamide nucleotide repair protein</fullName>
    </alternativeName>
    <domain>
        <recommendedName>
            <fullName evidence="19">ADP-dependent (S)-NAD(P)H-hydrate dehydratase</fullName>
            <ecNumber evidence="19">4.2.1.136</ecNumber>
        </recommendedName>
        <alternativeName>
            <fullName evidence="19">ADP-dependent NAD(P)HX dehydratase</fullName>
        </alternativeName>
    </domain>
    <domain>
        <recommendedName>
            <fullName evidence="19">NAD(P)H-hydrate epimerase</fullName>
            <ecNumber evidence="19">5.1.99.6</ecNumber>
        </recommendedName>
    </domain>
</protein>
<dbReference type="SUPFAM" id="SSF64153">
    <property type="entry name" value="YjeF N-terminal domain-like"/>
    <property type="match status" value="1"/>
</dbReference>
<comment type="cofactor">
    <cofactor evidence="17">
        <name>Mg(2+)</name>
        <dbReference type="ChEBI" id="CHEBI:18420"/>
    </cofactor>
</comment>
<evidence type="ECO:0000256" key="18">
    <source>
        <dbReference type="HAMAP-Rule" id="MF_01966"/>
    </source>
</evidence>
<dbReference type="Pfam" id="PF03853">
    <property type="entry name" value="YjeF_N"/>
    <property type="match status" value="1"/>
</dbReference>
<dbReference type="Gene3D" id="3.40.1190.20">
    <property type="match status" value="1"/>
</dbReference>
<evidence type="ECO:0000256" key="10">
    <source>
        <dbReference type="ARBA" id="ARBA00023027"/>
    </source>
</evidence>
<feature type="binding site" evidence="17">
    <location>
        <position position="349"/>
    </location>
    <ligand>
        <name>(6S)-NADPHX</name>
        <dbReference type="ChEBI" id="CHEBI:64076"/>
    </ligand>
</feature>
<dbReference type="GO" id="GO:0046496">
    <property type="term" value="P:nicotinamide nucleotide metabolic process"/>
    <property type="evidence" value="ECO:0007669"/>
    <property type="project" value="UniProtKB-UniRule"/>
</dbReference>
<evidence type="ECO:0000256" key="15">
    <source>
        <dbReference type="ARBA" id="ARBA00048238"/>
    </source>
</evidence>
<comment type="similarity">
    <text evidence="17">Belongs to the NnrD/CARKD family.</text>
</comment>
<dbReference type="EC" id="5.1.99.6" evidence="19"/>
<dbReference type="PROSITE" id="PS51385">
    <property type="entry name" value="YJEF_N"/>
    <property type="match status" value="1"/>
</dbReference>
<dbReference type="HAMAP" id="MF_01965">
    <property type="entry name" value="NADHX_dehydratase"/>
    <property type="match status" value="1"/>
</dbReference>
<dbReference type="RefSeq" id="WP_108309216.1">
    <property type="nucleotide sequence ID" value="NZ_CP020921.1"/>
</dbReference>
<comment type="subunit">
    <text evidence="17">Homotetramer.</text>
</comment>
<feature type="binding site" evidence="17">
    <location>
        <position position="244"/>
    </location>
    <ligand>
        <name>(6S)-NADPHX</name>
        <dbReference type="ChEBI" id="CHEBI:64076"/>
    </ligand>
</feature>
<evidence type="ECO:0000256" key="6">
    <source>
        <dbReference type="ARBA" id="ARBA00022741"/>
    </source>
</evidence>
<feature type="binding site" evidence="18">
    <location>
        <position position="147"/>
    </location>
    <ligand>
        <name>(6S)-NADPHX</name>
        <dbReference type="ChEBI" id="CHEBI:64076"/>
    </ligand>
</feature>
<evidence type="ECO:0000256" key="7">
    <source>
        <dbReference type="ARBA" id="ARBA00022840"/>
    </source>
</evidence>
<comment type="catalytic activity">
    <reaction evidence="15 17 19">
        <text>(6S)-NADHX + ADP = AMP + phosphate + NADH + H(+)</text>
        <dbReference type="Rhea" id="RHEA:32223"/>
        <dbReference type="ChEBI" id="CHEBI:15378"/>
        <dbReference type="ChEBI" id="CHEBI:43474"/>
        <dbReference type="ChEBI" id="CHEBI:57945"/>
        <dbReference type="ChEBI" id="CHEBI:64074"/>
        <dbReference type="ChEBI" id="CHEBI:456215"/>
        <dbReference type="ChEBI" id="CHEBI:456216"/>
        <dbReference type="EC" id="4.2.1.136"/>
    </reaction>
</comment>
<evidence type="ECO:0000256" key="5">
    <source>
        <dbReference type="ARBA" id="ARBA00022723"/>
    </source>
</evidence>
<comment type="caution">
    <text evidence="18">Lacks conserved residue(s) required for the propagation of feature annotation.</text>
</comment>
<comment type="function">
    <text evidence="17">Catalyzes the dehydration of the S-form of NAD(P)HX at the expense of ADP, which is converted to AMP. Together with NAD(P)HX epimerase, which catalyzes the epimerization of the S- and R-forms, the enzyme allows the repair of both epimers of NAD(P)HX, a damaged form of NAD(P)H that is a result of enzymatic or heat-dependent hydration.</text>
</comment>
<evidence type="ECO:0000256" key="14">
    <source>
        <dbReference type="ARBA" id="ARBA00025153"/>
    </source>
</evidence>
<comment type="similarity">
    <text evidence="4 19">In the C-terminal section; belongs to the NnrD/CARKD family.</text>
</comment>
<dbReference type="InterPro" id="IPR036652">
    <property type="entry name" value="YjeF_N_dom_sf"/>
</dbReference>
<evidence type="ECO:0000256" key="1">
    <source>
        <dbReference type="ARBA" id="ARBA00000013"/>
    </source>
</evidence>
<dbReference type="NCBIfam" id="TIGR00197">
    <property type="entry name" value="yjeF_nterm"/>
    <property type="match status" value="1"/>
</dbReference>
<dbReference type="PROSITE" id="PS51383">
    <property type="entry name" value="YJEF_C_3"/>
    <property type="match status" value="1"/>
</dbReference>
<dbReference type="EMBL" id="CP020921">
    <property type="protein sequence ID" value="AWB10416.1"/>
    <property type="molecule type" value="Genomic_DNA"/>
</dbReference>
<evidence type="ECO:0000256" key="4">
    <source>
        <dbReference type="ARBA" id="ARBA00009524"/>
    </source>
</evidence>
<keyword evidence="7 17" id="KW-0067">ATP-binding</keyword>
<dbReference type="AlphaFoldDB" id="A0A2R4W136"/>
<dbReference type="GO" id="GO:0110051">
    <property type="term" value="P:metabolite repair"/>
    <property type="evidence" value="ECO:0007669"/>
    <property type="project" value="TreeGrafter"/>
</dbReference>
<evidence type="ECO:0000256" key="17">
    <source>
        <dbReference type="HAMAP-Rule" id="MF_01965"/>
    </source>
</evidence>
<dbReference type="InterPro" id="IPR029056">
    <property type="entry name" value="Ribokinase-like"/>
</dbReference>
<evidence type="ECO:0000256" key="16">
    <source>
        <dbReference type="ARBA" id="ARBA00049209"/>
    </source>
</evidence>
<feature type="binding site" evidence="18">
    <location>
        <begin position="118"/>
        <end position="124"/>
    </location>
    <ligand>
        <name>(6S)-NADPHX</name>
        <dbReference type="ChEBI" id="CHEBI:64076"/>
    </ligand>
</feature>
<feature type="binding site" evidence="17">
    <location>
        <position position="411"/>
    </location>
    <ligand>
        <name>(6S)-NADPHX</name>
        <dbReference type="ChEBI" id="CHEBI:64076"/>
    </ligand>
</feature>
<gene>
    <name evidence="17" type="primary">nnrD</name>
    <name evidence="18" type="synonym">nnrE</name>
    <name evidence="22" type="ORF">TDSAC_1067</name>
</gene>
<feature type="domain" description="YjeF C-terminal" evidence="20">
    <location>
        <begin position="209"/>
        <end position="468"/>
    </location>
</feature>
<evidence type="ECO:0000259" key="20">
    <source>
        <dbReference type="PROSITE" id="PS51383"/>
    </source>
</evidence>
<feature type="binding site" evidence="17">
    <location>
        <position position="304"/>
    </location>
    <ligand>
        <name>(6S)-NADPHX</name>
        <dbReference type="ChEBI" id="CHEBI:64076"/>
    </ligand>
</feature>
<evidence type="ECO:0000256" key="19">
    <source>
        <dbReference type="PIRNR" id="PIRNR017184"/>
    </source>
</evidence>
<dbReference type="InterPro" id="IPR004443">
    <property type="entry name" value="YjeF_N_dom"/>
</dbReference>
<dbReference type="GO" id="GO:0052855">
    <property type="term" value="F:ADP-dependent NAD(P)H-hydrate dehydratase activity"/>
    <property type="evidence" value="ECO:0007669"/>
    <property type="project" value="UniProtKB-UniRule"/>
</dbReference>
<keyword evidence="8 17" id="KW-0521">NADP</keyword>
<keyword evidence="6 17" id="KW-0547">Nucleotide-binding</keyword>
<dbReference type="PANTHER" id="PTHR12592:SF0">
    <property type="entry name" value="ATP-DEPENDENT (S)-NAD(P)H-HYDRATE DEHYDRATASE"/>
    <property type="match status" value="1"/>
</dbReference>
<feature type="binding site" evidence="17">
    <location>
        <position position="410"/>
    </location>
    <ligand>
        <name>AMP</name>
        <dbReference type="ChEBI" id="CHEBI:456215"/>
    </ligand>
</feature>
<keyword evidence="23" id="KW-1185">Reference proteome</keyword>
<comment type="catalytic activity">
    <reaction evidence="1 18 19">
        <text>(6R)-NADHX = (6S)-NADHX</text>
        <dbReference type="Rhea" id="RHEA:32215"/>
        <dbReference type="ChEBI" id="CHEBI:64074"/>
        <dbReference type="ChEBI" id="CHEBI:64075"/>
        <dbReference type="EC" id="5.1.99.6"/>
    </reaction>
</comment>
<dbReference type="SUPFAM" id="SSF53613">
    <property type="entry name" value="Ribokinase-like"/>
    <property type="match status" value="1"/>
</dbReference>
<dbReference type="OrthoDB" id="9806925at2"/>
<comment type="function">
    <text evidence="14 19">Bifunctional enzyme that catalyzes the epimerization of the S- and R-forms of NAD(P)HX and the dehydration of the S-form of NAD(P)HX at the expense of ADP, which is converted to AMP. This allows the repair of both epimers of NAD(P)HX, a damaged form of NAD(P)H that is a result of enzymatic or heat-dependent hydration.</text>
</comment>
<dbReference type="GO" id="GO:0052856">
    <property type="term" value="F:NAD(P)HX epimerase activity"/>
    <property type="evidence" value="ECO:0007669"/>
    <property type="project" value="UniProtKB-UniRule"/>
</dbReference>
<evidence type="ECO:0000256" key="13">
    <source>
        <dbReference type="ARBA" id="ARBA00023268"/>
    </source>
</evidence>
<comment type="similarity">
    <text evidence="3 19">In the N-terminal section; belongs to the NnrE/AIBP family.</text>
</comment>
<reference evidence="22 23" key="1">
    <citation type="submission" date="2017-04" db="EMBL/GenBank/DDBJ databases">
        <title>Genomic insights into metabolism of Thermodesulfobium acidiphilum.</title>
        <authorList>
            <person name="Toshchakov S.V."/>
            <person name="Frolov E.N."/>
            <person name="Kublanov I.V."/>
            <person name="Samarov N.I."/>
            <person name="Novikov A."/>
            <person name="Lebedinsky A.V."/>
            <person name="Bonch-Osmolovskaya E.A."/>
            <person name="Chernyh N.A."/>
        </authorList>
    </citation>
    <scope>NUCLEOTIDE SEQUENCE [LARGE SCALE GENOMIC DNA]</scope>
    <source>
        <strain evidence="22 23">3127-1</strain>
    </source>
</reference>
<dbReference type="PROSITE" id="PS01050">
    <property type="entry name" value="YJEF_C_2"/>
    <property type="match status" value="1"/>
</dbReference>
<accession>A0A2R4W136</accession>
<dbReference type="Gene3D" id="3.40.50.10260">
    <property type="entry name" value="YjeF N-terminal domain"/>
    <property type="match status" value="1"/>
</dbReference>
<evidence type="ECO:0000256" key="11">
    <source>
        <dbReference type="ARBA" id="ARBA00023235"/>
    </source>
</evidence>
<dbReference type="GO" id="GO:0005524">
    <property type="term" value="F:ATP binding"/>
    <property type="evidence" value="ECO:0007669"/>
    <property type="project" value="UniProtKB-UniRule"/>
</dbReference>
<keyword evidence="13" id="KW-0511">Multifunctional enzyme</keyword>
<name>A0A2R4W136_THEAF</name>
<keyword evidence="11 18" id="KW-0413">Isomerase</keyword>
<dbReference type="PANTHER" id="PTHR12592">
    <property type="entry name" value="ATP-DEPENDENT (S)-NAD(P)H-HYDRATE DEHYDRATASE FAMILY MEMBER"/>
    <property type="match status" value="1"/>
</dbReference>
<dbReference type="CDD" id="cd01171">
    <property type="entry name" value="YXKO-related"/>
    <property type="match status" value="1"/>
</dbReference>
<comment type="catalytic activity">
    <reaction evidence="2 18 19">
        <text>(6R)-NADPHX = (6S)-NADPHX</text>
        <dbReference type="Rhea" id="RHEA:32227"/>
        <dbReference type="ChEBI" id="CHEBI:64076"/>
        <dbReference type="ChEBI" id="CHEBI:64077"/>
        <dbReference type="EC" id="5.1.99.6"/>
    </reaction>
</comment>
<dbReference type="EC" id="4.2.1.136" evidence="19"/>
<dbReference type="Pfam" id="PF01256">
    <property type="entry name" value="Carb_kinase"/>
    <property type="match status" value="1"/>
</dbReference>